<reference evidence="14 15" key="1">
    <citation type="submission" date="2024-03" db="EMBL/GenBank/DDBJ databases">
        <title>Aquirufa genome sequencing.</title>
        <authorList>
            <person name="Pitt A."/>
            <person name="Hahn M.W."/>
        </authorList>
    </citation>
    <scope>NUCLEOTIDE SEQUENCE [LARGE SCALE GENOMIC DNA]</scope>
    <source>
        <strain evidence="14 15">PLAD-142S6K</strain>
    </source>
</reference>
<evidence type="ECO:0000256" key="2">
    <source>
        <dbReference type="ARBA" id="ARBA00005810"/>
    </source>
</evidence>
<organism evidence="14 15">
    <name type="scientific">Aquirufa echingensis</name>
    <dbReference type="NCBI Taxonomy" id="3096516"/>
    <lineage>
        <taxon>Bacteria</taxon>
        <taxon>Pseudomonadati</taxon>
        <taxon>Bacteroidota</taxon>
        <taxon>Cytophagia</taxon>
        <taxon>Cytophagales</taxon>
        <taxon>Flectobacillaceae</taxon>
        <taxon>Aquirufa</taxon>
    </lineage>
</organism>
<evidence type="ECO:0000256" key="8">
    <source>
        <dbReference type="ARBA" id="ARBA00022840"/>
    </source>
</evidence>
<dbReference type="Pfam" id="PF01288">
    <property type="entry name" value="HPPK"/>
    <property type="match status" value="1"/>
</dbReference>
<evidence type="ECO:0000256" key="10">
    <source>
        <dbReference type="ARBA" id="ARBA00029409"/>
    </source>
</evidence>
<dbReference type="InterPro" id="IPR035907">
    <property type="entry name" value="Hppk_sf"/>
</dbReference>
<dbReference type="PANTHER" id="PTHR43071:SF1">
    <property type="entry name" value="2-AMINO-4-HYDROXY-6-HYDROXYMETHYLDIHYDROPTERIDINE PYROPHOSPHOKINASE"/>
    <property type="match status" value="1"/>
</dbReference>
<evidence type="ECO:0000313" key="15">
    <source>
        <dbReference type="Proteomes" id="UP001598114"/>
    </source>
</evidence>
<keyword evidence="8" id="KW-0067">ATP-binding</keyword>
<dbReference type="GO" id="GO:0003848">
    <property type="term" value="F:2-amino-4-hydroxy-6-hydroxymethyldihydropteridine diphosphokinase activity"/>
    <property type="evidence" value="ECO:0007669"/>
    <property type="project" value="UniProtKB-EC"/>
</dbReference>
<comment type="caution">
    <text evidence="14">The sequence shown here is derived from an EMBL/GenBank/DDBJ whole genome shotgun (WGS) entry which is preliminary data.</text>
</comment>
<name>A0ABW6D2P9_9BACT</name>
<keyword evidence="15" id="KW-1185">Reference proteome</keyword>
<dbReference type="EC" id="2.7.6.3" evidence="3"/>
<evidence type="ECO:0000256" key="11">
    <source>
        <dbReference type="ARBA" id="ARBA00029766"/>
    </source>
</evidence>
<evidence type="ECO:0000256" key="9">
    <source>
        <dbReference type="ARBA" id="ARBA00022909"/>
    </source>
</evidence>
<dbReference type="EMBL" id="JBBKYA010000004">
    <property type="protein sequence ID" value="MFD3276295.1"/>
    <property type="molecule type" value="Genomic_DNA"/>
</dbReference>
<dbReference type="InterPro" id="IPR000550">
    <property type="entry name" value="Hppk"/>
</dbReference>
<keyword evidence="7" id="KW-0418">Kinase</keyword>
<evidence type="ECO:0000256" key="1">
    <source>
        <dbReference type="ARBA" id="ARBA00005051"/>
    </source>
</evidence>
<comment type="similarity">
    <text evidence="2">Belongs to the HPPK family.</text>
</comment>
<comment type="pathway">
    <text evidence="1">Cofactor biosynthesis; tetrahydrofolate biosynthesis; 2-amino-4-hydroxy-6-hydroxymethyl-7,8-dihydropteridine diphosphate from 7,8-dihydroneopterin triphosphate: step 4/4.</text>
</comment>
<evidence type="ECO:0000256" key="6">
    <source>
        <dbReference type="ARBA" id="ARBA00022741"/>
    </source>
</evidence>
<proteinExistence type="inferred from homology"/>
<dbReference type="Gene3D" id="3.30.70.560">
    <property type="entry name" value="7,8-Dihydro-6-hydroxymethylpterin-pyrophosphokinase HPPK"/>
    <property type="match status" value="1"/>
</dbReference>
<dbReference type="NCBIfam" id="TIGR01498">
    <property type="entry name" value="folK"/>
    <property type="match status" value="1"/>
</dbReference>
<accession>A0ABW6D2P9</accession>
<gene>
    <name evidence="14" type="primary">folK</name>
    <name evidence="14" type="ORF">SKC38_08675</name>
</gene>
<dbReference type="RefSeq" id="WP_377976745.1">
    <property type="nucleotide sequence ID" value="NZ_JBBKYA010000004.1"/>
</dbReference>
<evidence type="ECO:0000259" key="13">
    <source>
        <dbReference type="Pfam" id="PF01288"/>
    </source>
</evidence>
<evidence type="ECO:0000256" key="4">
    <source>
        <dbReference type="ARBA" id="ARBA00016218"/>
    </source>
</evidence>
<evidence type="ECO:0000256" key="5">
    <source>
        <dbReference type="ARBA" id="ARBA00022679"/>
    </source>
</evidence>
<sequence>MHVYLSLGGNLGNTQEIFEACYPMIENKVGLILQKSSCYRTAAWGLQDQADFVNQVILLESALLPEAILVAIQAIEKDFGRERQVTWGPRTLDLDILFVGQQIIQTANLQVPHPHIQDRKFILIPMYEIAADFEHPVLNKSIAELLLETKDTSAVTLIPNL</sequence>
<feature type="domain" description="7,8-dihydro-6-hydroxymethylpterin-pyrophosphokinase" evidence="13">
    <location>
        <begin position="4"/>
        <end position="130"/>
    </location>
</feature>
<keyword evidence="9" id="KW-0289">Folate biosynthesis</keyword>
<dbReference type="SUPFAM" id="SSF55083">
    <property type="entry name" value="6-hydroxymethyl-7,8-dihydropterin pyrophosphokinase, HPPK"/>
    <property type="match status" value="1"/>
</dbReference>
<dbReference type="PANTHER" id="PTHR43071">
    <property type="entry name" value="2-AMINO-4-HYDROXY-6-HYDROXYMETHYLDIHYDROPTERIDINE PYROPHOSPHOKINASE"/>
    <property type="match status" value="1"/>
</dbReference>
<keyword evidence="5 14" id="KW-0808">Transferase</keyword>
<protein>
    <recommendedName>
        <fullName evidence="4">2-amino-4-hydroxy-6-hydroxymethyldihydropteridine pyrophosphokinase</fullName>
        <ecNumber evidence="3">2.7.6.3</ecNumber>
    </recommendedName>
    <alternativeName>
        <fullName evidence="11">6-hydroxymethyl-7,8-dihydropterin pyrophosphokinase</fullName>
    </alternativeName>
    <alternativeName>
        <fullName evidence="12">7,8-dihydro-6-hydroxymethylpterin-pyrophosphokinase</fullName>
    </alternativeName>
</protein>
<evidence type="ECO:0000256" key="7">
    <source>
        <dbReference type="ARBA" id="ARBA00022777"/>
    </source>
</evidence>
<evidence type="ECO:0000313" key="14">
    <source>
        <dbReference type="EMBL" id="MFD3276295.1"/>
    </source>
</evidence>
<evidence type="ECO:0000256" key="3">
    <source>
        <dbReference type="ARBA" id="ARBA00013253"/>
    </source>
</evidence>
<evidence type="ECO:0000256" key="12">
    <source>
        <dbReference type="ARBA" id="ARBA00033413"/>
    </source>
</evidence>
<dbReference type="CDD" id="cd00483">
    <property type="entry name" value="HPPK"/>
    <property type="match status" value="1"/>
</dbReference>
<dbReference type="Proteomes" id="UP001598114">
    <property type="component" value="Unassembled WGS sequence"/>
</dbReference>
<keyword evidence="6" id="KW-0547">Nucleotide-binding</keyword>
<comment type="function">
    <text evidence="10">Catalyzes the transfer of pyrophosphate from adenosine triphosphate (ATP) to 6-hydroxymethyl-7,8-dihydropterin, an enzymatic step in folate biosynthesis pathway.</text>
</comment>